<dbReference type="EMBL" id="RKMK01000025">
    <property type="protein sequence ID" value="RXG91796.1"/>
    <property type="molecule type" value="Genomic_DNA"/>
</dbReference>
<evidence type="ECO:0000313" key="1">
    <source>
        <dbReference type="EMBL" id="RXG91796.1"/>
    </source>
</evidence>
<dbReference type="GO" id="GO:0016787">
    <property type="term" value="F:hydrolase activity"/>
    <property type="evidence" value="ECO:0007669"/>
    <property type="project" value="UniProtKB-KW"/>
</dbReference>
<proteinExistence type="predicted"/>
<name>A0A4Q0QH43_9BRAD</name>
<gene>
    <name evidence="1" type="ORF">EAS61_24170</name>
</gene>
<dbReference type="AlphaFoldDB" id="A0A4Q0QH43"/>
<sequence length="449" mass="49336">MDVTWGHGWMVGAVPKLRADTRVDRTMSGARGRVLRIGLISALVPMSLTLVQCGKAPNPAALAANSQANVQVVAKTNTQAASGDTFEDRFPAPQFRERFPSASESFLQRQMSDFSPKRAVQQPQPEQAPYKVASLEPQLPYKRPPREDLTTLVSMKSSAFPYFGNNPASDAPFLNISKGDRRGHRSYSGRVYWQDETYSDSRVLVHVPEHFDVRKPGVIVVFFHGNGATLERDVRDRQLVPKQITDSGANAILLAPQMAVDAADSSAGKFWQAGGLKRFMEESANHLARLTGDPNSARAFANMPIVIVGYSGGFLPTAWSLEVGGISDRVRGVVLLDAVYGEMDKFASWIESHRSGFFVSAYTRYTARRDRELMSMLRQKGISVSEDMDGPLRPGSVVFVETGEGITHRDYVTRAWTRDPLKDVLVKMSATPALALTRVASTNPSASGR</sequence>
<protein>
    <submittedName>
        <fullName evidence="1">Alpha/beta hydrolase</fullName>
    </submittedName>
</protein>
<evidence type="ECO:0000313" key="2">
    <source>
        <dbReference type="Proteomes" id="UP000290174"/>
    </source>
</evidence>
<organism evidence="1 2">
    <name type="scientific">Bradyrhizobium zhanjiangense</name>
    <dbReference type="NCBI Taxonomy" id="1325107"/>
    <lineage>
        <taxon>Bacteria</taxon>
        <taxon>Pseudomonadati</taxon>
        <taxon>Pseudomonadota</taxon>
        <taxon>Alphaproteobacteria</taxon>
        <taxon>Hyphomicrobiales</taxon>
        <taxon>Nitrobacteraceae</taxon>
        <taxon>Bradyrhizobium</taxon>
    </lineage>
</organism>
<dbReference type="InterPro" id="IPR029058">
    <property type="entry name" value="AB_hydrolase_fold"/>
</dbReference>
<dbReference type="SUPFAM" id="SSF53474">
    <property type="entry name" value="alpha/beta-Hydrolases"/>
    <property type="match status" value="1"/>
</dbReference>
<dbReference type="Proteomes" id="UP000290174">
    <property type="component" value="Unassembled WGS sequence"/>
</dbReference>
<reference evidence="1 2" key="1">
    <citation type="submission" date="2018-11" db="EMBL/GenBank/DDBJ databases">
        <title>Bradyrhizobium sp. nov., isolated from effective nodules of peanut in China.</title>
        <authorList>
            <person name="Li Y."/>
        </authorList>
    </citation>
    <scope>NUCLEOTIDE SEQUENCE [LARGE SCALE GENOMIC DNA]</scope>
    <source>
        <strain evidence="1 2">CCBAU 51770</strain>
    </source>
</reference>
<keyword evidence="1" id="KW-0378">Hydrolase</keyword>
<comment type="caution">
    <text evidence="1">The sequence shown here is derived from an EMBL/GenBank/DDBJ whole genome shotgun (WGS) entry which is preliminary data.</text>
</comment>
<accession>A0A4Q0QH43</accession>